<dbReference type="PANTHER" id="PTHR10920">
    <property type="entry name" value="RIBOSOMAL RNA METHYLTRANSFERASE"/>
    <property type="match status" value="1"/>
</dbReference>
<dbReference type="GO" id="GO:0106340">
    <property type="term" value="F:tRNA (guanosine(34)-2'-O)-methyltransferase activity"/>
    <property type="evidence" value="ECO:0007669"/>
    <property type="project" value="UniProtKB-ARBA"/>
</dbReference>
<dbReference type="InterPro" id="IPR028590">
    <property type="entry name" value="RNA_methyltr_E_TRM7"/>
</dbReference>
<feature type="active site" description="Proton acceptor" evidence="7">
    <location>
        <position position="249"/>
    </location>
</feature>
<dbReference type="InterPro" id="IPR029063">
    <property type="entry name" value="SAM-dependent_MTases_sf"/>
</dbReference>
<dbReference type="Gene3D" id="3.40.50.150">
    <property type="entry name" value="Vaccinia Virus protein VP39"/>
    <property type="match status" value="1"/>
</dbReference>
<keyword evidence="4 7" id="KW-0949">S-adenosyl-L-methionine</keyword>
<evidence type="ECO:0000256" key="6">
    <source>
        <dbReference type="ARBA" id="ARBA00048902"/>
    </source>
</evidence>
<keyword evidence="3 7" id="KW-0808">Transferase</keyword>
<evidence type="ECO:0000259" key="8">
    <source>
        <dbReference type="Pfam" id="PF01728"/>
    </source>
</evidence>
<reference evidence="9 10" key="1">
    <citation type="journal article" date="2017" name="BMC Genomics">
        <title>Whole-genome assembly of Babesia ovata and comparative genomics between closely related pathogens.</title>
        <authorList>
            <person name="Yamagishi J."/>
            <person name="Asada M."/>
            <person name="Hakimi H."/>
            <person name="Tanaka T.Q."/>
            <person name="Sugimoto C."/>
            <person name="Kawazu S."/>
        </authorList>
    </citation>
    <scope>NUCLEOTIDE SEQUENCE [LARGE SCALE GENOMIC DNA]</scope>
    <source>
        <strain evidence="9 10">Miyake</strain>
    </source>
</reference>
<gene>
    <name evidence="9" type="ORF">BOVATA_019450</name>
</gene>
<keyword evidence="5 7" id="KW-0819">tRNA processing</keyword>
<evidence type="ECO:0000256" key="5">
    <source>
        <dbReference type="ARBA" id="ARBA00022694"/>
    </source>
</evidence>
<organism evidence="9 10">
    <name type="scientific">Babesia ovata</name>
    <dbReference type="NCBI Taxonomy" id="189622"/>
    <lineage>
        <taxon>Eukaryota</taxon>
        <taxon>Sar</taxon>
        <taxon>Alveolata</taxon>
        <taxon>Apicomplexa</taxon>
        <taxon>Aconoidasida</taxon>
        <taxon>Piroplasmida</taxon>
        <taxon>Babesiidae</taxon>
        <taxon>Babesia</taxon>
    </lineage>
</organism>
<evidence type="ECO:0000313" key="9">
    <source>
        <dbReference type="EMBL" id="GBE60452.1"/>
    </source>
</evidence>
<evidence type="ECO:0000256" key="1">
    <source>
        <dbReference type="ARBA" id="ARBA00022490"/>
    </source>
</evidence>
<evidence type="ECO:0000313" key="10">
    <source>
        <dbReference type="Proteomes" id="UP000236319"/>
    </source>
</evidence>
<dbReference type="Proteomes" id="UP000236319">
    <property type="component" value="Unassembled WGS sequence"/>
</dbReference>
<dbReference type="EC" id="2.1.1.205" evidence="7"/>
<dbReference type="GeneID" id="39874222"/>
<dbReference type="AlphaFoldDB" id="A0A2H6KBT6"/>
<evidence type="ECO:0000256" key="7">
    <source>
        <dbReference type="HAMAP-Rule" id="MF_03162"/>
    </source>
</evidence>
<dbReference type="Pfam" id="PF01728">
    <property type="entry name" value="FtsJ"/>
    <property type="match status" value="1"/>
</dbReference>
<comment type="function">
    <text evidence="7">Methylates the 2'-O-ribose of nucleotides at positions 32 and 34 of the tRNA anticodon loop of substrate tRNAs.</text>
</comment>
<feature type="binding site" evidence="7">
    <location>
        <position position="209"/>
    </location>
    <ligand>
        <name>S-adenosyl-L-methionine</name>
        <dbReference type="ChEBI" id="CHEBI:59789"/>
    </ligand>
</feature>
<sequence length="339" mass="37697">MAHTTKENRDVYYRKAKEDGYRARSAYKLLHIFQAYGIFHPIARIDPITELLRKAKCEHCCPDEDLSGVRKFDICEARAQVYHCSSLPRIRNVVDLCAAPGSWTQCIRDFVYNEYFVYKDAAKAIAKEQKICPRLKDSCTVKPVIIAVDLQDMAPVKGVEIIKGDITNEKVMENIKDLFVQNVSKRLLECAKDDTSLADSSLAQIVSCDGAPDVSGLHETDAYVQSCLIRAAISVCASVLDPQGLFVCKAFSSDADAPIYRQVNMFFDDFSIHKPAASRLTSAECFIIARGFKPMGRITKGPNGFIHTAAPPDAKHEAKWLIPQMCCGDLAPYEKAVSS</sequence>
<dbReference type="OrthoDB" id="289250at2759"/>
<feature type="binding site" evidence="7">
    <location>
        <position position="149"/>
    </location>
    <ligand>
        <name>S-adenosyl-L-methionine</name>
        <dbReference type="ChEBI" id="CHEBI:59789"/>
    </ligand>
</feature>
<comment type="caution">
    <text evidence="9">The sequence shown here is derived from an EMBL/GenBank/DDBJ whole genome shotgun (WGS) entry which is preliminary data.</text>
</comment>
<comment type="subcellular location">
    <subcellularLocation>
        <location evidence="7">Cytoplasm</location>
    </subcellularLocation>
</comment>
<protein>
    <recommendedName>
        <fullName evidence="7">Putative tRNA (cytidine(32)/guanosine(34)-2'-O)-methyltransferase</fullName>
        <ecNumber evidence="7">2.1.1.205</ecNumber>
    </recommendedName>
    <alternativeName>
        <fullName evidence="7">2'-O-ribose RNA methyltransferase TRM7 homolog</fullName>
    </alternativeName>
</protein>
<dbReference type="InterPro" id="IPR002877">
    <property type="entry name" value="RNA_MeTrfase_FtsJ_dom"/>
</dbReference>
<feature type="binding site" evidence="7">
    <location>
        <position position="165"/>
    </location>
    <ligand>
        <name>S-adenosyl-L-methionine</name>
        <dbReference type="ChEBI" id="CHEBI:59789"/>
    </ligand>
</feature>
<evidence type="ECO:0000256" key="2">
    <source>
        <dbReference type="ARBA" id="ARBA00022603"/>
    </source>
</evidence>
<dbReference type="PANTHER" id="PTHR10920:SF12">
    <property type="entry name" value="TRNA (CYTIDINE(32)_GUANOSINE(34)-2'-O)-METHYLTRANSFERASE-RELATED"/>
    <property type="match status" value="1"/>
</dbReference>
<comment type="similarity">
    <text evidence="7">Belongs to the class I-like SAM-binding methyltransferase superfamily. RNA methyltransferase RlmE family. TRM7 subfamily.</text>
</comment>
<dbReference type="HAMAP" id="MF_01547">
    <property type="entry name" value="RNA_methyltr_E"/>
    <property type="match status" value="1"/>
</dbReference>
<feature type="binding site" evidence="7">
    <location>
        <position position="103"/>
    </location>
    <ligand>
        <name>S-adenosyl-L-methionine</name>
        <dbReference type="ChEBI" id="CHEBI:59789"/>
    </ligand>
</feature>
<dbReference type="GO" id="GO:0002181">
    <property type="term" value="P:cytoplasmic translation"/>
    <property type="evidence" value="ECO:0007669"/>
    <property type="project" value="UniProtKB-UniRule"/>
</dbReference>
<dbReference type="GO" id="GO:0002128">
    <property type="term" value="P:tRNA nucleoside ribose methylation"/>
    <property type="evidence" value="ECO:0007669"/>
    <property type="project" value="UniProtKB-UniRule"/>
</dbReference>
<dbReference type="SUPFAM" id="SSF53335">
    <property type="entry name" value="S-adenosyl-L-methionine-dependent methyltransferases"/>
    <property type="match status" value="1"/>
</dbReference>
<dbReference type="InterPro" id="IPR050082">
    <property type="entry name" value="RNA_methyltr_RlmE"/>
</dbReference>
<keyword evidence="10" id="KW-1185">Reference proteome</keyword>
<evidence type="ECO:0000256" key="4">
    <source>
        <dbReference type="ARBA" id="ARBA00022691"/>
    </source>
</evidence>
<dbReference type="HAMAP" id="MF_03162">
    <property type="entry name" value="RNA_methyltr_E_TRM7"/>
    <property type="match status" value="1"/>
</dbReference>
<dbReference type="EMBL" id="BDSA01000002">
    <property type="protein sequence ID" value="GBE60452.1"/>
    <property type="molecule type" value="Genomic_DNA"/>
</dbReference>
<proteinExistence type="inferred from homology"/>
<dbReference type="InterPro" id="IPR015507">
    <property type="entry name" value="rRNA-MeTfrase_E"/>
</dbReference>
<name>A0A2H6KBT6_9APIC</name>
<accession>A0A2H6KBT6</accession>
<feature type="domain" description="Ribosomal RNA methyltransferase FtsJ" evidence="8">
    <location>
        <begin position="89"/>
        <end position="292"/>
    </location>
</feature>
<dbReference type="RefSeq" id="XP_028866695.1">
    <property type="nucleotide sequence ID" value="XM_029010862.1"/>
</dbReference>
<dbReference type="VEuPathDB" id="PiroplasmaDB:BOVATA_019450"/>
<comment type="catalytic activity">
    <reaction evidence="6 7">
        <text>cytidine(32)/guanosine(34) in tRNA + 2 S-adenosyl-L-methionine = 2'-O-methylcytidine(32)/2'-O-methylguanosine(34) in tRNA + 2 S-adenosyl-L-homocysteine + 2 H(+)</text>
        <dbReference type="Rhea" id="RHEA:42396"/>
        <dbReference type="Rhea" id="RHEA-COMP:10246"/>
        <dbReference type="Rhea" id="RHEA-COMP:10247"/>
        <dbReference type="ChEBI" id="CHEBI:15378"/>
        <dbReference type="ChEBI" id="CHEBI:57856"/>
        <dbReference type="ChEBI" id="CHEBI:59789"/>
        <dbReference type="ChEBI" id="CHEBI:74269"/>
        <dbReference type="ChEBI" id="CHEBI:74445"/>
        <dbReference type="ChEBI" id="CHEBI:74495"/>
        <dbReference type="ChEBI" id="CHEBI:82748"/>
        <dbReference type="EC" id="2.1.1.205"/>
    </reaction>
</comment>
<dbReference type="GO" id="GO:0005737">
    <property type="term" value="C:cytoplasm"/>
    <property type="evidence" value="ECO:0007669"/>
    <property type="project" value="UniProtKB-SubCell"/>
</dbReference>
<keyword evidence="2 7" id="KW-0489">Methyltransferase</keyword>
<keyword evidence="1 7" id="KW-0963">Cytoplasm</keyword>
<evidence type="ECO:0000256" key="3">
    <source>
        <dbReference type="ARBA" id="ARBA00022679"/>
    </source>
</evidence>
<feature type="binding site" evidence="7">
    <location>
        <position position="101"/>
    </location>
    <ligand>
        <name>S-adenosyl-L-methionine</name>
        <dbReference type="ChEBI" id="CHEBI:59789"/>
    </ligand>
</feature>